<feature type="transmembrane region" description="Helical" evidence="1">
    <location>
        <begin position="20"/>
        <end position="38"/>
    </location>
</feature>
<keyword evidence="1" id="KW-0472">Membrane</keyword>
<keyword evidence="1" id="KW-1133">Transmembrane helix</keyword>
<evidence type="ECO:0000256" key="1">
    <source>
        <dbReference type="SAM" id="Phobius"/>
    </source>
</evidence>
<evidence type="ECO:0000313" key="2">
    <source>
        <dbReference type="EMBL" id="ORZ41405.1"/>
    </source>
</evidence>
<dbReference type="AlphaFoldDB" id="A0A1Y2I3F9"/>
<dbReference type="Proteomes" id="UP000193411">
    <property type="component" value="Unassembled WGS sequence"/>
</dbReference>
<sequence>MVLVPVVGATEDEDEDELGAVGLGSAAALALVYLFLWARSLLERWQEPPWPRCSGWMGSILDCDARPRALRVWADIAGGAANVIGVVAAGFTSDECVPGCDT</sequence>
<evidence type="ECO:0000313" key="3">
    <source>
        <dbReference type="Proteomes" id="UP000193411"/>
    </source>
</evidence>
<proteinExistence type="predicted"/>
<dbReference type="EMBL" id="MCFL01000001">
    <property type="protein sequence ID" value="ORZ41405.1"/>
    <property type="molecule type" value="Genomic_DNA"/>
</dbReference>
<protein>
    <submittedName>
        <fullName evidence="2">Uncharacterized protein</fullName>
    </submittedName>
</protein>
<organism evidence="2 3">
    <name type="scientific">Catenaria anguillulae PL171</name>
    <dbReference type="NCBI Taxonomy" id="765915"/>
    <lineage>
        <taxon>Eukaryota</taxon>
        <taxon>Fungi</taxon>
        <taxon>Fungi incertae sedis</taxon>
        <taxon>Blastocladiomycota</taxon>
        <taxon>Blastocladiomycetes</taxon>
        <taxon>Blastocladiales</taxon>
        <taxon>Catenariaceae</taxon>
        <taxon>Catenaria</taxon>
    </lineage>
</organism>
<keyword evidence="1" id="KW-0812">Transmembrane</keyword>
<comment type="caution">
    <text evidence="2">The sequence shown here is derived from an EMBL/GenBank/DDBJ whole genome shotgun (WGS) entry which is preliminary data.</text>
</comment>
<reference evidence="2 3" key="1">
    <citation type="submission" date="2016-07" db="EMBL/GenBank/DDBJ databases">
        <title>Pervasive Adenine N6-methylation of Active Genes in Fungi.</title>
        <authorList>
            <consortium name="DOE Joint Genome Institute"/>
            <person name="Mondo S.J."/>
            <person name="Dannebaum R.O."/>
            <person name="Kuo R.C."/>
            <person name="Labutti K."/>
            <person name="Haridas S."/>
            <person name="Kuo A."/>
            <person name="Salamov A."/>
            <person name="Ahrendt S.R."/>
            <person name="Lipzen A."/>
            <person name="Sullivan W."/>
            <person name="Andreopoulos W.B."/>
            <person name="Clum A."/>
            <person name="Lindquist E."/>
            <person name="Daum C."/>
            <person name="Ramamoorthy G.K."/>
            <person name="Gryganskyi A."/>
            <person name="Culley D."/>
            <person name="Magnuson J.K."/>
            <person name="James T.Y."/>
            <person name="O'Malley M.A."/>
            <person name="Stajich J.E."/>
            <person name="Spatafora J.W."/>
            <person name="Visel A."/>
            <person name="Grigoriev I.V."/>
        </authorList>
    </citation>
    <scope>NUCLEOTIDE SEQUENCE [LARGE SCALE GENOMIC DNA]</scope>
    <source>
        <strain evidence="2 3">PL171</strain>
    </source>
</reference>
<gene>
    <name evidence="2" type="ORF">BCR44DRAFT_1422768</name>
</gene>
<keyword evidence="3" id="KW-1185">Reference proteome</keyword>
<accession>A0A1Y2I3F9</accession>
<name>A0A1Y2I3F9_9FUNG</name>